<dbReference type="EMBL" id="BPVZ01000855">
    <property type="protein sequence ID" value="GKV52782.1"/>
    <property type="molecule type" value="Genomic_DNA"/>
</dbReference>
<name>A0AAV5MW45_9ROSI</name>
<dbReference type="AlphaFoldDB" id="A0AAV5MW45"/>
<protein>
    <submittedName>
        <fullName evidence="2">Uncharacterized protein</fullName>
    </submittedName>
</protein>
<keyword evidence="3" id="KW-1185">Reference proteome</keyword>
<sequence length="99" mass="10875">MGVCASKPKHSREVPPPTGPEMAEPEAKPTTQVKTENEVPAAAEAAVAKPKEEETEEPAKEAADDNSIKEDKKRYGTSRAIDVNFLTITCHMHWHHLSD</sequence>
<proteinExistence type="predicted"/>
<gene>
    <name evidence="2" type="ORF">SLEP1_g59346</name>
</gene>
<accession>A0AAV5MW45</accession>
<evidence type="ECO:0000313" key="3">
    <source>
        <dbReference type="Proteomes" id="UP001054252"/>
    </source>
</evidence>
<evidence type="ECO:0000313" key="2">
    <source>
        <dbReference type="EMBL" id="GKV52782.1"/>
    </source>
</evidence>
<feature type="compositionally biased region" description="Low complexity" evidence="1">
    <location>
        <begin position="38"/>
        <end position="48"/>
    </location>
</feature>
<comment type="caution">
    <text evidence="2">The sequence shown here is derived from an EMBL/GenBank/DDBJ whole genome shotgun (WGS) entry which is preliminary data.</text>
</comment>
<reference evidence="2 3" key="1">
    <citation type="journal article" date="2021" name="Commun. Biol.">
        <title>The genome of Shorea leprosula (Dipterocarpaceae) highlights the ecological relevance of drought in aseasonal tropical rainforests.</title>
        <authorList>
            <person name="Ng K.K.S."/>
            <person name="Kobayashi M.J."/>
            <person name="Fawcett J.A."/>
            <person name="Hatakeyama M."/>
            <person name="Paape T."/>
            <person name="Ng C.H."/>
            <person name="Ang C.C."/>
            <person name="Tnah L.H."/>
            <person name="Lee C.T."/>
            <person name="Nishiyama T."/>
            <person name="Sese J."/>
            <person name="O'Brien M.J."/>
            <person name="Copetti D."/>
            <person name="Mohd Noor M.I."/>
            <person name="Ong R.C."/>
            <person name="Putra M."/>
            <person name="Sireger I.Z."/>
            <person name="Indrioko S."/>
            <person name="Kosugi Y."/>
            <person name="Izuno A."/>
            <person name="Isagi Y."/>
            <person name="Lee S.L."/>
            <person name="Shimizu K.K."/>
        </authorList>
    </citation>
    <scope>NUCLEOTIDE SEQUENCE [LARGE SCALE GENOMIC DNA]</scope>
    <source>
        <strain evidence="2">214</strain>
    </source>
</reference>
<dbReference type="Proteomes" id="UP001054252">
    <property type="component" value="Unassembled WGS sequence"/>
</dbReference>
<evidence type="ECO:0000256" key="1">
    <source>
        <dbReference type="SAM" id="MobiDB-lite"/>
    </source>
</evidence>
<feature type="region of interest" description="Disordered" evidence="1">
    <location>
        <begin position="1"/>
        <end position="74"/>
    </location>
</feature>
<organism evidence="2 3">
    <name type="scientific">Rubroshorea leprosula</name>
    <dbReference type="NCBI Taxonomy" id="152421"/>
    <lineage>
        <taxon>Eukaryota</taxon>
        <taxon>Viridiplantae</taxon>
        <taxon>Streptophyta</taxon>
        <taxon>Embryophyta</taxon>
        <taxon>Tracheophyta</taxon>
        <taxon>Spermatophyta</taxon>
        <taxon>Magnoliopsida</taxon>
        <taxon>eudicotyledons</taxon>
        <taxon>Gunneridae</taxon>
        <taxon>Pentapetalae</taxon>
        <taxon>rosids</taxon>
        <taxon>malvids</taxon>
        <taxon>Malvales</taxon>
        <taxon>Dipterocarpaceae</taxon>
        <taxon>Rubroshorea</taxon>
    </lineage>
</organism>
<feature type="compositionally biased region" description="Basic and acidic residues" evidence="1">
    <location>
        <begin position="49"/>
        <end position="74"/>
    </location>
</feature>